<keyword evidence="10" id="KW-0653">Protein transport</keyword>
<organism evidence="17 18">
    <name type="scientific">Thiosulfativibrio zosterae</name>
    <dbReference type="NCBI Taxonomy" id="2675053"/>
    <lineage>
        <taxon>Bacteria</taxon>
        <taxon>Pseudomonadati</taxon>
        <taxon>Pseudomonadota</taxon>
        <taxon>Gammaproteobacteria</taxon>
        <taxon>Thiotrichales</taxon>
        <taxon>Piscirickettsiaceae</taxon>
        <taxon>Thiosulfativibrio</taxon>
    </lineage>
</organism>
<dbReference type="InterPro" id="IPR011850">
    <property type="entry name" value="T2SS_GspF"/>
</dbReference>
<accession>A0A6F8PKR7</accession>
<evidence type="ECO:0000313" key="18">
    <source>
        <dbReference type="Proteomes" id="UP000501466"/>
    </source>
</evidence>
<comment type="subcellular location">
    <subcellularLocation>
        <location evidence="2 14">Cell inner membrane</location>
        <topology evidence="2 14">Multi-pass membrane protein</topology>
    </subcellularLocation>
</comment>
<evidence type="ECO:0000256" key="6">
    <source>
        <dbReference type="ARBA" id="ARBA00022519"/>
    </source>
</evidence>
<feature type="transmembrane region" description="Helical" evidence="15">
    <location>
        <begin position="376"/>
        <end position="397"/>
    </location>
</feature>
<protein>
    <recommendedName>
        <fullName evidence="13">General secretion pathway protein F</fullName>
    </recommendedName>
</protein>
<keyword evidence="12 15" id="KW-0472">Membrane</keyword>
<dbReference type="RefSeq" id="WP_173290294.1">
    <property type="nucleotide sequence ID" value="NZ_AP021888.1"/>
</dbReference>
<evidence type="ECO:0000256" key="10">
    <source>
        <dbReference type="ARBA" id="ARBA00022927"/>
    </source>
</evidence>
<evidence type="ECO:0000256" key="9">
    <source>
        <dbReference type="ARBA" id="ARBA00022837"/>
    </source>
</evidence>
<dbReference type="InterPro" id="IPR042094">
    <property type="entry name" value="T2SS_GspF_sf"/>
</dbReference>
<feature type="domain" description="Type II secretion system protein GspF" evidence="16">
    <location>
        <begin position="273"/>
        <end position="395"/>
    </location>
</feature>
<dbReference type="Proteomes" id="UP000501466">
    <property type="component" value="Chromosome"/>
</dbReference>
<dbReference type="InterPro" id="IPR001992">
    <property type="entry name" value="T2SS_GspF/T4SS_PilC_CS"/>
</dbReference>
<keyword evidence="5" id="KW-1003">Cell membrane</keyword>
<dbReference type="InterPro" id="IPR003004">
    <property type="entry name" value="GspF/PilC"/>
</dbReference>
<dbReference type="GO" id="GO:0046872">
    <property type="term" value="F:metal ion binding"/>
    <property type="evidence" value="ECO:0007669"/>
    <property type="project" value="UniProtKB-KW"/>
</dbReference>
<evidence type="ECO:0000259" key="16">
    <source>
        <dbReference type="Pfam" id="PF00482"/>
    </source>
</evidence>
<gene>
    <name evidence="17" type="ORF">THMIRHAT_04140</name>
</gene>
<evidence type="ECO:0000256" key="3">
    <source>
        <dbReference type="ARBA" id="ARBA00005745"/>
    </source>
</evidence>
<evidence type="ECO:0000256" key="2">
    <source>
        <dbReference type="ARBA" id="ARBA00004429"/>
    </source>
</evidence>
<evidence type="ECO:0000256" key="15">
    <source>
        <dbReference type="SAM" id="Phobius"/>
    </source>
</evidence>
<dbReference type="PANTHER" id="PTHR30012:SF0">
    <property type="entry name" value="TYPE II SECRETION SYSTEM PROTEIN F-RELATED"/>
    <property type="match status" value="1"/>
</dbReference>
<reference evidence="18" key="1">
    <citation type="submission" date="2019-11" db="EMBL/GenBank/DDBJ databases">
        <title>Isolation and characterization of two novel species in the genus Thiomicrorhabdus.</title>
        <authorList>
            <person name="Mochizuki J."/>
            <person name="Kojima H."/>
            <person name="Fukui M."/>
        </authorList>
    </citation>
    <scope>NUCLEOTIDE SEQUENCE [LARGE SCALE GENOMIC DNA]</scope>
    <source>
        <strain evidence="18">AkT22</strain>
    </source>
</reference>
<evidence type="ECO:0000256" key="1">
    <source>
        <dbReference type="ARBA" id="ARBA00002684"/>
    </source>
</evidence>
<dbReference type="AlphaFoldDB" id="A0A6F8PKR7"/>
<dbReference type="EMBL" id="AP021888">
    <property type="protein sequence ID" value="BBP42668.1"/>
    <property type="molecule type" value="Genomic_DNA"/>
</dbReference>
<comment type="function">
    <text evidence="1">Component of the type II secretion system inner membrane complex required for the energy-dependent secretion of extracellular factors such as proteases and toxins from the periplasm.</text>
</comment>
<evidence type="ECO:0000256" key="11">
    <source>
        <dbReference type="ARBA" id="ARBA00022989"/>
    </source>
</evidence>
<dbReference type="GO" id="GO:0005886">
    <property type="term" value="C:plasma membrane"/>
    <property type="evidence" value="ECO:0007669"/>
    <property type="project" value="UniProtKB-SubCell"/>
</dbReference>
<dbReference type="GO" id="GO:0015628">
    <property type="term" value="P:protein secretion by the type II secretion system"/>
    <property type="evidence" value="ECO:0007669"/>
    <property type="project" value="InterPro"/>
</dbReference>
<proteinExistence type="inferred from homology"/>
<evidence type="ECO:0000256" key="12">
    <source>
        <dbReference type="ARBA" id="ARBA00023136"/>
    </source>
</evidence>
<evidence type="ECO:0000256" key="7">
    <source>
        <dbReference type="ARBA" id="ARBA00022692"/>
    </source>
</evidence>
<evidence type="ECO:0000256" key="14">
    <source>
        <dbReference type="RuleBase" id="RU003923"/>
    </source>
</evidence>
<dbReference type="NCBIfam" id="TIGR02120">
    <property type="entry name" value="GspF"/>
    <property type="match status" value="1"/>
</dbReference>
<dbReference type="KEGG" id="tzo:THMIRHAT_04140"/>
<feature type="transmembrane region" description="Helical" evidence="15">
    <location>
        <begin position="224"/>
        <end position="242"/>
    </location>
</feature>
<keyword evidence="11 15" id="KW-1133">Transmembrane helix</keyword>
<keyword evidence="4 14" id="KW-0813">Transport</keyword>
<name>A0A6F8PKR7_9GAMM</name>
<keyword evidence="8" id="KW-0479">Metal-binding</keyword>
<dbReference type="Pfam" id="PF00482">
    <property type="entry name" value="T2SSF"/>
    <property type="match status" value="2"/>
</dbReference>
<comment type="similarity">
    <text evidence="3 14">Belongs to the GSP F family.</text>
</comment>
<evidence type="ECO:0000256" key="8">
    <source>
        <dbReference type="ARBA" id="ARBA00022723"/>
    </source>
</evidence>
<keyword evidence="9" id="KW-0106">Calcium</keyword>
<dbReference type="PRINTS" id="PR00812">
    <property type="entry name" value="BCTERIALGSPF"/>
</dbReference>
<dbReference type="PANTHER" id="PTHR30012">
    <property type="entry name" value="GENERAL SECRETION PATHWAY PROTEIN"/>
    <property type="match status" value="1"/>
</dbReference>
<keyword evidence="18" id="KW-1185">Reference proteome</keyword>
<keyword evidence="6" id="KW-0997">Cell inner membrane</keyword>
<keyword evidence="7 14" id="KW-0812">Transmembrane</keyword>
<dbReference type="FunFam" id="1.20.81.30:FF:000001">
    <property type="entry name" value="Type II secretion system protein F"/>
    <property type="match status" value="1"/>
</dbReference>
<evidence type="ECO:0000313" key="17">
    <source>
        <dbReference type="EMBL" id="BBP42668.1"/>
    </source>
</evidence>
<sequence length="405" mass="44865">MATFEYKALTAQGKTQKGFSEGDSARQVRQGLRDQGLTPLEVTAVEAKKSAHTGNGWFVPKIKTADLASLTRQLYTLLEAGMPLTESLKAVAQQSDTKLVKGFVNSLYNKVTEGHSYAQALLLSPYKVSEEYIATIRAGEESGHLEQVLSRLADAIEQQEKMNRKLKSAMIYPTLMVVMSVAIIVFLMAFVVPKVVSVFDNMSQELPPLTQGMLVMSDFVQHQWGLLLLIILGLGILYKILMRNPRWKFRRDSVLLRLPLVKKFLIYASAARWARTLGVLLSSGVAVTDALRISSEVMTLLPLKEKVLKMVEEVREGKKLQDAMRDARFFPALMLNLVQTGEGQGQVDAMLLKGASHYEQEVESVAATLVALLEPLMIVVMGGVVLTIVLAIMLPIFQMNQMVGH</sequence>
<dbReference type="InterPro" id="IPR018076">
    <property type="entry name" value="T2SS_GspF_dom"/>
</dbReference>
<evidence type="ECO:0000256" key="4">
    <source>
        <dbReference type="ARBA" id="ARBA00022448"/>
    </source>
</evidence>
<evidence type="ECO:0000256" key="5">
    <source>
        <dbReference type="ARBA" id="ARBA00022475"/>
    </source>
</evidence>
<feature type="domain" description="Type II secretion system protein GspF" evidence="16">
    <location>
        <begin position="71"/>
        <end position="193"/>
    </location>
</feature>
<dbReference type="Gene3D" id="1.20.81.30">
    <property type="entry name" value="Type II secretion system (T2SS), domain F"/>
    <property type="match status" value="2"/>
</dbReference>
<dbReference type="PROSITE" id="PS00874">
    <property type="entry name" value="T2SP_F"/>
    <property type="match status" value="1"/>
</dbReference>
<dbReference type="GO" id="GO:0015627">
    <property type="term" value="C:type II protein secretion system complex"/>
    <property type="evidence" value="ECO:0007669"/>
    <property type="project" value="InterPro"/>
</dbReference>
<evidence type="ECO:0000256" key="13">
    <source>
        <dbReference type="ARBA" id="ARBA00030750"/>
    </source>
</evidence>
<feature type="transmembrane region" description="Helical" evidence="15">
    <location>
        <begin position="169"/>
        <end position="192"/>
    </location>
</feature>